<evidence type="ECO:0000313" key="4">
    <source>
        <dbReference type="Proteomes" id="UP000282674"/>
    </source>
</evidence>
<accession>A0A3M2M6Z7</accession>
<evidence type="ECO:0000313" key="3">
    <source>
        <dbReference type="EMBL" id="RMI45331.1"/>
    </source>
</evidence>
<dbReference type="EMBL" id="RFFG01000014">
    <property type="protein sequence ID" value="RMI45331.1"/>
    <property type="molecule type" value="Genomic_DNA"/>
</dbReference>
<feature type="domain" description="HTH merR-type" evidence="2">
    <location>
        <begin position="36"/>
        <end position="89"/>
    </location>
</feature>
<keyword evidence="4" id="KW-1185">Reference proteome</keyword>
<protein>
    <submittedName>
        <fullName evidence="3">MerR family transcriptional regulator</fullName>
    </submittedName>
</protein>
<feature type="region of interest" description="Disordered" evidence="1">
    <location>
        <begin position="100"/>
        <end position="140"/>
    </location>
</feature>
<sequence length="240" mass="26123">MDETWTISELAEHAAAALAADGVPRVNGRVRDLPNERLIRWYTSIGLLDPPLGRRGRTALYGPRHLLQLLAVKRRQALGRSIAEIQVELAGAPDSLLRDIAADDGESDDPTQTEAFKEARPTTEAADATDTNGVRGVPRDTVEIDIARPRDAFWTVRPSARFHREPTPEASQVDEPTLVQGVRLAAGVTVIVETRHLSEDDLAAIAESAAPLLDTLRRRGLLEPVGGGDSPQRHSPGRHQ</sequence>
<dbReference type="InterPro" id="IPR009061">
    <property type="entry name" value="DNA-bd_dom_put_sf"/>
</dbReference>
<dbReference type="GO" id="GO:0006355">
    <property type="term" value="P:regulation of DNA-templated transcription"/>
    <property type="evidence" value="ECO:0007669"/>
    <property type="project" value="InterPro"/>
</dbReference>
<feature type="region of interest" description="Disordered" evidence="1">
    <location>
        <begin position="221"/>
        <end position="240"/>
    </location>
</feature>
<feature type="compositionally biased region" description="Acidic residues" evidence="1">
    <location>
        <begin position="102"/>
        <end position="111"/>
    </location>
</feature>
<organism evidence="3 4">
    <name type="scientific">Actinomadura harenae</name>
    <dbReference type="NCBI Taxonomy" id="2483351"/>
    <lineage>
        <taxon>Bacteria</taxon>
        <taxon>Bacillati</taxon>
        <taxon>Actinomycetota</taxon>
        <taxon>Actinomycetes</taxon>
        <taxon>Streptosporangiales</taxon>
        <taxon>Thermomonosporaceae</taxon>
        <taxon>Actinomadura</taxon>
    </lineage>
</organism>
<reference evidence="3 4" key="1">
    <citation type="submission" date="2018-10" db="EMBL/GenBank/DDBJ databases">
        <title>Isolation from soil.</title>
        <authorList>
            <person name="Hu J."/>
        </authorList>
    </citation>
    <scope>NUCLEOTIDE SEQUENCE [LARGE SCALE GENOMIC DNA]</scope>
    <source>
        <strain evidence="3 4">NEAU-Ht49</strain>
    </source>
</reference>
<comment type="caution">
    <text evidence="3">The sequence shown here is derived from an EMBL/GenBank/DDBJ whole genome shotgun (WGS) entry which is preliminary data.</text>
</comment>
<proteinExistence type="predicted"/>
<name>A0A3M2M6Z7_9ACTN</name>
<evidence type="ECO:0000259" key="2">
    <source>
        <dbReference type="Pfam" id="PF13411"/>
    </source>
</evidence>
<dbReference type="GO" id="GO:0003677">
    <property type="term" value="F:DNA binding"/>
    <property type="evidence" value="ECO:0007669"/>
    <property type="project" value="InterPro"/>
</dbReference>
<dbReference type="OrthoDB" id="3830374at2"/>
<dbReference type="AlphaFoldDB" id="A0A3M2M6Z7"/>
<dbReference type="RefSeq" id="WP_122194136.1">
    <property type="nucleotide sequence ID" value="NZ_JBHSKC010000033.1"/>
</dbReference>
<dbReference type="Gene3D" id="1.10.1660.10">
    <property type="match status" value="1"/>
</dbReference>
<dbReference type="Proteomes" id="UP000282674">
    <property type="component" value="Unassembled WGS sequence"/>
</dbReference>
<gene>
    <name evidence="3" type="ORF">EBO15_10420</name>
</gene>
<dbReference type="InterPro" id="IPR000551">
    <property type="entry name" value="MerR-type_HTH_dom"/>
</dbReference>
<evidence type="ECO:0000256" key="1">
    <source>
        <dbReference type="SAM" id="MobiDB-lite"/>
    </source>
</evidence>
<dbReference type="SUPFAM" id="SSF46955">
    <property type="entry name" value="Putative DNA-binding domain"/>
    <property type="match status" value="1"/>
</dbReference>
<dbReference type="Pfam" id="PF13411">
    <property type="entry name" value="MerR_1"/>
    <property type="match status" value="1"/>
</dbReference>